<feature type="region of interest" description="Disordered" evidence="1">
    <location>
        <begin position="1"/>
        <end position="67"/>
    </location>
</feature>
<accession>A0A557XS86</accession>
<dbReference type="RefSeq" id="WP_144949786.1">
    <property type="nucleotide sequence ID" value="NZ_VMQU01000048.1"/>
</dbReference>
<gene>
    <name evidence="2" type="ORF">FPZ47_13190</name>
</gene>
<dbReference type="EMBL" id="VMQU01000048">
    <property type="protein sequence ID" value="TVS88829.1"/>
    <property type="molecule type" value="Genomic_DNA"/>
</dbReference>
<dbReference type="AlphaFoldDB" id="A0A557XS86"/>
<feature type="compositionally biased region" description="Basic and acidic residues" evidence="1">
    <location>
        <begin position="14"/>
        <end position="30"/>
    </location>
</feature>
<evidence type="ECO:0000313" key="3">
    <source>
        <dbReference type="Proteomes" id="UP000320513"/>
    </source>
</evidence>
<protein>
    <submittedName>
        <fullName evidence="2">Uncharacterized protein</fullName>
    </submittedName>
</protein>
<evidence type="ECO:0000256" key="1">
    <source>
        <dbReference type="SAM" id="MobiDB-lite"/>
    </source>
</evidence>
<proteinExistence type="predicted"/>
<name>A0A557XS86_9MYCO</name>
<comment type="caution">
    <text evidence="2">The sequence shown here is derived from an EMBL/GenBank/DDBJ whole genome shotgun (WGS) entry which is preliminary data.</text>
</comment>
<sequence>MAETRGAVTLFRRGRVEGGRHPERQQHDEPGVAGHRFPAQVSPMRVDDDVPGRFLPQTGDLPATRPDGLVIPAGMAREFWLRPDLRVSWTNGATFAPAFCVLCPRTFLSPAHV</sequence>
<organism evidence="2 3">
    <name type="scientific">Mycobacterium helveticum</name>
    <dbReference type="NCBI Taxonomy" id="2592811"/>
    <lineage>
        <taxon>Bacteria</taxon>
        <taxon>Bacillati</taxon>
        <taxon>Actinomycetota</taxon>
        <taxon>Actinomycetes</taxon>
        <taxon>Mycobacteriales</taxon>
        <taxon>Mycobacteriaceae</taxon>
        <taxon>Mycobacterium</taxon>
    </lineage>
</organism>
<evidence type="ECO:0000313" key="2">
    <source>
        <dbReference type="EMBL" id="TVS88829.1"/>
    </source>
</evidence>
<dbReference type="Proteomes" id="UP000320513">
    <property type="component" value="Unassembled WGS sequence"/>
</dbReference>
<keyword evidence="3" id="KW-1185">Reference proteome</keyword>
<reference evidence="2 3" key="1">
    <citation type="submission" date="2019-07" db="EMBL/GenBank/DDBJ databases">
        <title>New Mycobacterium species.</title>
        <authorList>
            <person name="Tortoli E."/>
            <person name="Ghielmetti G."/>
            <person name="Friedel U."/>
            <person name="Trovato A."/>
        </authorList>
    </citation>
    <scope>NUCLEOTIDE SEQUENCE [LARGE SCALE GENOMIC DNA]</scope>
    <source>
        <strain evidence="2 3">16-83</strain>
    </source>
</reference>